<dbReference type="GO" id="GO:0009426">
    <property type="term" value="C:bacterial-type flagellum basal body, distal rod"/>
    <property type="evidence" value="ECO:0007669"/>
    <property type="project" value="UniProtKB-UniRule"/>
</dbReference>
<evidence type="ECO:0000256" key="2">
    <source>
        <dbReference type="ARBA" id="ARBA00009677"/>
    </source>
</evidence>
<dbReference type="RefSeq" id="WP_002644220.1">
    <property type="nucleotide sequence ID" value="NZ_CAXAST010000003.1"/>
</dbReference>
<keyword evidence="11" id="KW-0282">Flagellum</keyword>
<keyword evidence="14" id="KW-1185">Reference proteome</keyword>
<evidence type="ECO:0000313" key="12">
    <source>
        <dbReference type="EMBL" id="QEG14983.1"/>
    </source>
</evidence>
<dbReference type="EMBL" id="CP042910">
    <property type="protein sequence ID" value="QEG14983.1"/>
    <property type="molecule type" value="Genomic_DNA"/>
</dbReference>
<dbReference type="InterPro" id="IPR053967">
    <property type="entry name" value="LlgE_F_G-like_D1"/>
</dbReference>
<dbReference type="Pfam" id="PF06429">
    <property type="entry name" value="Flg_bbr_C"/>
    <property type="match status" value="1"/>
</dbReference>
<gene>
    <name evidence="11" type="primary">flgG</name>
    <name evidence="12" type="synonym">flgG_2</name>
    <name evidence="11" type="ORF">DIT97_14485</name>
    <name evidence="12" type="ORF">GmarT_08210</name>
</gene>
<feature type="domain" description="Flagellar basal-body/hook protein C-terminal" evidence="9">
    <location>
        <begin position="218"/>
        <end position="263"/>
    </location>
</feature>
<feature type="domain" description="Flagellar basal body rod protein N-terminal" evidence="8">
    <location>
        <begin position="6"/>
        <end position="36"/>
    </location>
</feature>
<dbReference type="InterPro" id="IPR010930">
    <property type="entry name" value="Flg_bb/hook_C_dom"/>
</dbReference>
<accession>A0A3D3R5U5</accession>
<dbReference type="InterPro" id="IPR001444">
    <property type="entry name" value="Flag_bb_rod_N"/>
</dbReference>
<dbReference type="InterPro" id="IPR037925">
    <property type="entry name" value="FlgE/F/G-like"/>
</dbReference>
<protein>
    <recommendedName>
        <fullName evidence="3 6">Flagellar basal-body rod protein FlgG</fullName>
    </recommendedName>
</protein>
<dbReference type="InterPro" id="IPR012834">
    <property type="entry name" value="FlgG_G_neg"/>
</dbReference>
<comment type="subcellular location">
    <subcellularLocation>
        <location evidence="1 7">Bacterial flagellum basal body</location>
    </subcellularLocation>
</comment>
<evidence type="ECO:0000256" key="5">
    <source>
        <dbReference type="ARBA" id="ARBA00025933"/>
    </source>
</evidence>
<dbReference type="EMBL" id="DQAY01000083">
    <property type="protein sequence ID" value="HCO24185.1"/>
    <property type="molecule type" value="Genomic_DNA"/>
</dbReference>
<evidence type="ECO:0000313" key="14">
    <source>
        <dbReference type="Proteomes" id="UP000322887"/>
    </source>
</evidence>
<sequence length="266" mass="28707">MAVRALYSSATGMAANSFNLDIIANNLANSSTTAYKQSRANFEDIFYENFKLPGVQDNQGNITPTGIALGIGTRVQSTEGDFEQGSILPSNGTYDLAIVGDGFFRVNDGTQDLYTRAGNFSLNANGNLVMASADKGYQLQPTISIPQDAINITISGDGVVSYQQQGSTQIQTAGNIQIARFINNQGLVRQGDNLYTETTGSGPSQFGDPGTEGRGQLRQGFLEQSNVEPVRELVELIKTQRNFELNSQVVQAADQTLQTVANLRRF</sequence>
<keyword evidence="11" id="KW-0969">Cilium</keyword>
<reference evidence="11 13" key="1">
    <citation type="journal article" date="2018" name="Nat. Biotechnol.">
        <title>A standardized bacterial taxonomy based on genome phylogeny substantially revises the tree of life.</title>
        <authorList>
            <person name="Parks D.H."/>
            <person name="Chuvochina M."/>
            <person name="Waite D.W."/>
            <person name="Rinke C."/>
            <person name="Skarshewski A."/>
            <person name="Chaumeil P.A."/>
            <person name="Hugenholtz P."/>
        </authorList>
    </citation>
    <scope>NUCLEOTIDE SEQUENCE [LARGE SCALE GENOMIC DNA]</scope>
    <source>
        <strain evidence="11">UBA9375</strain>
    </source>
</reference>
<evidence type="ECO:0000259" key="9">
    <source>
        <dbReference type="Pfam" id="PF06429"/>
    </source>
</evidence>
<proteinExistence type="inferred from homology"/>
<dbReference type="Pfam" id="PF00460">
    <property type="entry name" value="Flg_bb_rod"/>
    <property type="match status" value="1"/>
</dbReference>
<evidence type="ECO:0000313" key="13">
    <source>
        <dbReference type="Proteomes" id="UP000263642"/>
    </source>
</evidence>
<dbReference type="GO" id="GO:0071978">
    <property type="term" value="P:bacterial-type flagellum-dependent swarming motility"/>
    <property type="evidence" value="ECO:0007669"/>
    <property type="project" value="TreeGrafter"/>
</dbReference>
<organism evidence="11 13">
    <name type="scientific">Gimesia maris</name>
    <dbReference type="NCBI Taxonomy" id="122"/>
    <lineage>
        <taxon>Bacteria</taxon>
        <taxon>Pseudomonadati</taxon>
        <taxon>Planctomycetota</taxon>
        <taxon>Planctomycetia</taxon>
        <taxon>Planctomycetales</taxon>
        <taxon>Planctomycetaceae</taxon>
        <taxon>Gimesia</taxon>
    </lineage>
</organism>
<evidence type="ECO:0000313" key="11">
    <source>
        <dbReference type="EMBL" id="HCO24185.1"/>
    </source>
</evidence>
<dbReference type="AlphaFoldDB" id="A0A3D3R5U5"/>
<evidence type="ECO:0000256" key="6">
    <source>
        <dbReference type="NCBIfam" id="TIGR02488"/>
    </source>
</evidence>
<dbReference type="Proteomes" id="UP000263642">
    <property type="component" value="Unassembled WGS sequence"/>
</dbReference>
<keyword evidence="11" id="KW-0966">Cell projection</keyword>
<dbReference type="Pfam" id="PF22692">
    <property type="entry name" value="LlgE_F_G_D1"/>
    <property type="match status" value="1"/>
</dbReference>
<dbReference type="PANTHER" id="PTHR30435">
    <property type="entry name" value="FLAGELLAR PROTEIN"/>
    <property type="match status" value="1"/>
</dbReference>
<evidence type="ECO:0000256" key="1">
    <source>
        <dbReference type="ARBA" id="ARBA00004117"/>
    </source>
</evidence>
<name>A0A3D3R5U5_9PLAN</name>
<comment type="subunit">
    <text evidence="5">The basal body constitutes a major portion of the flagellar organelle and consists of four rings (L,P,S, and M) mounted on a central rod. The rod consists of about 26 subunits of FlgG in the distal portion, and FlgB, FlgC and FlgF are thought to build up the proximal portion of the rod with about 6 subunits each.</text>
</comment>
<keyword evidence="4 7" id="KW-0975">Bacterial flagellum</keyword>
<dbReference type="Proteomes" id="UP000322887">
    <property type="component" value="Chromosome"/>
</dbReference>
<dbReference type="SUPFAM" id="SSF117143">
    <property type="entry name" value="Flagellar hook protein flgE"/>
    <property type="match status" value="1"/>
</dbReference>
<dbReference type="GeneID" id="98645488"/>
<evidence type="ECO:0000256" key="4">
    <source>
        <dbReference type="ARBA" id="ARBA00023143"/>
    </source>
</evidence>
<accession>A0A517X6B9</accession>
<dbReference type="PANTHER" id="PTHR30435:SF19">
    <property type="entry name" value="FLAGELLAR BASAL-BODY ROD PROTEIN FLGG"/>
    <property type="match status" value="1"/>
</dbReference>
<evidence type="ECO:0000256" key="7">
    <source>
        <dbReference type="RuleBase" id="RU362116"/>
    </source>
</evidence>
<dbReference type="PROSITE" id="PS00588">
    <property type="entry name" value="FLAGELLA_BB_ROD"/>
    <property type="match status" value="1"/>
</dbReference>
<dbReference type="InterPro" id="IPR020013">
    <property type="entry name" value="Flagellar_FlgE/F/G"/>
</dbReference>
<reference evidence="12 14" key="2">
    <citation type="submission" date="2019-08" db="EMBL/GenBank/DDBJ databases">
        <title>Deep-cultivation of Planctomycetes and their phenomic and genomic characterization uncovers novel biology.</title>
        <authorList>
            <person name="Wiegand S."/>
            <person name="Jogler M."/>
            <person name="Boedeker C."/>
            <person name="Pinto D."/>
            <person name="Vollmers J."/>
            <person name="Rivas-Marin E."/>
            <person name="Kohn T."/>
            <person name="Peeters S.H."/>
            <person name="Heuer A."/>
            <person name="Rast P."/>
            <person name="Oberbeckmann S."/>
            <person name="Bunk B."/>
            <person name="Jeske O."/>
            <person name="Meyerdierks A."/>
            <person name="Storesund J.E."/>
            <person name="Kallscheuer N."/>
            <person name="Luecker S."/>
            <person name="Lage O.M."/>
            <person name="Pohl T."/>
            <person name="Merkel B.J."/>
            <person name="Hornburger P."/>
            <person name="Mueller R.-W."/>
            <person name="Bruemmer F."/>
            <person name="Labrenz M."/>
            <person name="Spormann A.M."/>
            <person name="Op den Camp H."/>
            <person name="Overmann J."/>
            <person name="Amann R."/>
            <person name="Jetten M.S.M."/>
            <person name="Mascher T."/>
            <person name="Medema M.H."/>
            <person name="Devos D.P."/>
            <person name="Kaster A.-K."/>
            <person name="Ovreas L."/>
            <person name="Rohde M."/>
            <person name="Galperin M.Y."/>
            <person name="Jogler C."/>
        </authorList>
    </citation>
    <scope>NUCLEOTIDE SEQUENCE [LARGE SCALE GENOMIC DNA]</scope>
    <source>
        <strain evidence="12 14">DSM 8797</strain>
    </source>
</reference>
<comment type="similarity">
    <text evidence="2 7">Belongs to the flagella basal body rod proteins family.</text>
</comment>
<dbReference type="NCBIfam" id="TIGR03506">
    <property type="entry name" value="FlgEFG_subfam"/>
    <property type="match status" value="2"/>
</dbReference>
<evidence type="ECO:0000259" key="8">
    <source>
        <dbReference type="Pfam" id="PF00460"/>
    </source>
</evidence>
<dbReference type="InterPro" id="IPR019776">
    <property type="entry name" value="Flagellar_basal_body_rod_CS"/>
</dbReference>
<feature type="domain" description="Flagellar hook protein FlgE/F/G-like D1" evidence="10">
    <location>
        <begin position="97"/>
        <end position="162"/>
    </location>
</feature>
<evidence type="ECO:0000256" key="3">
    <source>
        <dbReference type="ARBA" id="ARBA00017948"/>
    </source>
</evidence>
<evidence type="ECO:0000259" key="10">
    <source>
        <dbReference type="Pfam" id="PF22692"/>
    </source>
</evidence>
<dbReference type="NCBIfam" id="TIGR02488">
    <property type="entry name" value="flgG_G_neg"/>
    <property type="match status" value="1"/>
</dbReference>